<reference evidence="2" key="2">
    <citation type="submission" date="2022-01" db="EMBL/GenBank/DDBJ databases">
        <authorList>
            <person name="Yamashiro T."/>
            <person name="Shiraishi A."/>
            <person name="Satake H."/>
            <person name="Nakayama K."/>
        </authorList>
    </citation>
    <scope>NUCLEOTIDE SEQUENCE</scope>
</reference>
<organism evidence="2 3">
    <name type="scientific">Tanacetum coccineum</name>
    <dbReference type="NCBI Taxonomy" id="301880"/>
    <lineage>
        <taxon>Eukaryota</taxon>
        <taxon>Viridiplantae</taxon>
        <taxon>Streptophyta</taxon>
        <taxon>Embryophyta</taxon>
        <taxon>Tracheophyta</taxon>
        <taxon>Spermatophyta</taxon>
        <taxon>Magnoliopsida</taxon>
        <taxon>eudicotyledons</taxon>
        <taxon>Gunneridae</taxon>
        <taxon>Pentapetalae</taxon>
        <taxon>asterids</taxon>
        <taxon>campanulids</taxon>
        <taxon>Asterales</taxon>
        <taxon>Asteraceae</taxon>
        <taxon>Asteroideae</taxon>
        <taxon>Anthemideae</taxon>
        <taxon>Anthemidinae</taxon>
        <taxon>Tanacetum</taxon>
    </lineage>
</organism>
<evidence type="ECO:0000256" key="1">
    <source>
        <dbReference type="SAM" id="MobiDB-lite"/>
    </source>
</evidence>
<feature type="region of interest" description="Disordered" evidence="1">
    <location>
        <begin position="46"/>
        <end position="69"/>
    </location>
</feature>
<comment type="caution">
    <text evidence="2">The sequence shown here is derived from an EMBL/GenBank/DDBJ whole genome shotgun (WGS) entry which is preliminary data.</text>
</comment>
<evidence type="ECO:0008006" key="4">
    <source>
        <dbReference type="Google" id="ProtNLM"/>
    </source>
</evidence>
<evidence type="ECO:0000313" key="2">
    <source>
        <dbReference type="EMBL" id="GJT60411.1"/>
    </source>
</evidence>
<protein>
    <recommendedName>
        <fullName evidence="4">Integrase, catalytic region, zinc finger, CCHC-type, peptidase aspartic, catalytic</fullName>
    </recommendedName>
</protein>
<accession>A0ABQ5FAG3</accession>
<proteinExistence type="predicted"/>
<reference evidence="2" key="1">
    <citation type="journal article" date="2022" name="Int. J. Mol. Sci.">
        <title>Draft Genome of Tanacetum Coccineum: Genomic Comparison of Closely Related Tanacetum-Family Plants.</title>
        <authorList>
            <person name="Yamashiro T."/>
            <person name="Shiraishi A."/>
            <person name="Nakayama K."/>
            <person name="Satake H."/>
        </authorList>
    </citation>
    <scope>NUCLEOTIDE SEQUENCE</scope>
</reference>
<evidence type="ECO:0000313" key="3">
    <source>
        <dbReference type="Proteomes" id="UP001151760"/>
    </source>
</evidence>
<keyword evidence="3" id="KW-1185">Reference proteome</keyword>
<name>A0ABQ5FAG3_9ASTR</name>
<dbReference type="Proteomes" id="UP001151760">
    <property type="component" value="Unassembled WGS sequence"/>
</dbReference>
<dbReference type="EMBL" id="BQNB010017197">
    <property type="protein sequence ID" value="GJT60411.1"/>
    <property type="molecule type" value="Genomic_DNA"/>
</dbReference>
<gene>
    <name evidence="2" type="ORF">Tco_1003944</name>
</gene>
<sequence>MNCFKGKNPKVKYFRVFGSLCYLTNDYDALGKLNAKADIGITSVQPSTGLGPNSMAPGHNGAGPEINNL</sequence>